<dbReference type="InterPro" id="IPR019422">
    <property type="entry name" value="7TM_GPCR_serpentine_rcpt_Srh"/>
</dbReference>
<accession>A0ABR1CNL1</accession>
<evidence type="ECO:0000313" key="3">
    <source>
        <dbReference type="Proteomes" id="UP001303046"/>
    </source>
</evidence>
<evidence type="ECO:0000313" key="2">
    <source>
        <dbReference type="EMBL" id="KAK6739035.1"/>
    </source>
</evidence>
<dbReference type="InterPro" id="IPR023214">
    <property type="entry name" value="HAD_sf"/>
</dbReference>
<dbReference type="PANTHER" id="PTHR18901:SF38">
    <property type="entry name" value="PSEUDOURIDINE-5'-PHOSPHATASE"/>
    <property type="match status" value="1"/>
</dbReference>
<reference evidence="2 3" key="1">
    <citation type="submission" date="2023-08" db="EMBL/GenBank/DDBJ databases">
        <title>A Necator americanus chromosomal reference genome.</title>
        <authorList>
            <person name="Ilik V."/>
            <person name="Petrzelkova K.J."/>
            <person name="Pardy F."/>
            <person name="Fuh T."/>
            <person name="Niatou-Singa F.S."/>
            <person name="Gouil Q."/>
            <person name="Baker L."/>
            <person name="Ritchie M.E."/>
            <person name="Jex A.R."/>
            <person name="Gazzola D."/>
            <person name="Li H."/>
            <person name="Toshio Fujiwara R."/>
            <person name="Zhan B."/>
            <person name="Aroian R.V."/>
            <person name="Pafco B."/>
            <person name="Schwarz E.M."/>
        </authorList>
    </citation>
    <scope>NUCLEOTIDE SEQUENCE [LARGE SCALE GENOMIC DNA]</scope>
    <source>
        <strain evidence="2 3">Aroian</strain>
        <tissue evidence="2">Whole animal</tissue>
    </source>
</reference>
<comment type="caution">
    <text evidence="2">The sequence shown here is derived from an EMBL/GenBank/DDBJ whole genome shotgun (WGS) entry which is preliminary data.</text>
</comment>
<dbReference type="SFLD" id="SFLDS00003">
    <property type="entry name" value="Haloacid_Dehalogenase"/>
    <property type="match status" value="1"/>
</dbReference>
<feature type="transmembrane region" description="Helical" evidence="1">
    <location>
        <begin position="12"/>
        <end position="36"/>
    </location>
</feature>
<dbReference type="SFLD" id="SFLDG01129">
    <property type="entry name" value="C1.5:_HAD__Beta-PGM__Phosphata"/>
    <property type="match status" value="1"/>
</dbReference>
<dbReference type="Gene3D" id="3.40.50.1000">
    <property type="entry name" value="HAD superfamily/HAD-like"/>
    <property type="match status" value="1"/>
</dbReference>
<dbReference type="NCBIfam" id="TIGR01509">
    <property type="entry name" value="HAD-SF-IA-v3"/>
    <property type="match status" value="1"/>
</dbReference>
<keyword evidence="1" id="KW-1133">Transmembrane helix</keyword>
<feature type="transmembrane region" description="Helical" evidence="1">
    <location>
        <begin position="56"/>
        <end position="80"/>
    </location>
</feature>
<evidence type="ECO:0008006" key="4">
    <source>
        <dbReference type="Google" id="ProtNLM"/>
    </source>
</evidence>
<dbReference type="SUPFAM" id="SSF56784">
    <property type="entry name" value="HAD-like"/>
    <property type="match status" value="1"/>
</dbReference>
<keyword evidence="1" id="KW-0472">Membrane</keyword>
<organism evidence="2 3">
    <name type="scientific">Necator americanus</name>
    <name type="common">Human hookworm</name>
    <dbReference type="NCBI Taxonomy" id="51031"/>
    <lineage>
        <taxon>Eukaryota</taxon>
        <taxon>Metazoa</taxon>
        <taxon>Ecdysozoa</taxon>
        <taxon>Nematoda</taxon>
        <taxon>Chromadorea</taxon>
        <taxon>Rhabditida</taxon>
        <taxon>Rhabditina</taxon>
        <taxon>Rhabditomorpha</taxon>
        <taxon>Strongyloidea</taxon>
        <taxon>Ancylostomatidae</taxon>
        <taxon>Bunostominae</taxon>
        <taxon>Necator</taxon>
    </lineage>
</organism>
<name>A0ABR1CNL1_NECAM</name>
<evidence type="ECO:0000256" key="1">
    <source>
        <dbReference type="SAM" id="Phobius"/>
    </source>
</evidence>
<dbReference type="EMBL" id="JAVFWL010000002">
    <property type="protein sequence ID" value="KAK6739035.1"/>
    <property type="molecule type" value="Genomic_DNA"/>
</dbReference>
<dbReference type="Gene3D" id="1.10.150.240">
    <property type="entry name" value="Putative phosphatase, domain 2"/>
    <property type="match status" value="1"/>
</dbReference>
<dbReference type="InterPro" id="IPR023198">
    <property type="entry name" value="PGP-like_dom2"/>
</dbReference>
<gene>
    <name evidence="2" type="primary">Necator_chrII.g8657</name>
    <name evidence="2" type="ORF">RB195_020862</name>
</gene>
<keyword evidence="3" id="KW-1185">Reference proteome</keyword>
<dbReference type="PANTHER" id="PTHR18901">
    <property type="entry name" value="2-DEOXYGLUCOSE-6-PHOSPHATE PHOSPHATASE 2"/>
    <property type="match status" value="1"/>
</dbReference>
<keyword evidence="1" id="KW-0812">Transmembrane</keyword>
<dbReference type="InterPro" id="IPR006439">
    <property type="entry name" value="HAD-SF_hydro_IA"/>
</dbReference>
<dbReference type="Pfam" id="PF10318">
    <property type="entry name" value="7TM_GPCR_Srh"/>
    <property type="match status" value="1"/>
</dbReference>
<dbReference type="Pfam" id="PF00702">
    <property type="entry name" value="Hydrolase"/>
    <property type="match status" value="1"/>
</dbReference>
<sequence length="373" mass="42380">MPESSIRMHRMLLRSLIWQTIIPFFFIFIPIVLLILSVTSQNIFIEGAGTPYYAKLFPAIALCVFSFYSIAHITVMMTFTKPYRRFFSSRLPRRRRGRHGHIKYKGVTLITMIPVVPQIDRASDSPIPEFVPIARECGPGLMEAKPAVTHIIFDFDGLLVDTEPCYTIANKAILGKYGHEFTTEMKGKMMGRKPMEAIVWLLEEVGLTGKITPEEYALHYDVMLAEMFRKCRALPGAERLVRHFAEKGIPMAICSGSCSRSFSYKAENHREWVDLIPIHVLCGDDESIERGKPHPDGFLETMKRFPEQPASASHVLVFEDAPNGVKAALAARMQCVMVPDDMFRDEARTLRADRILTTLEDFKPEEFGLPAFD</sequence>
<dbReference type="Proteomes" id="UP001303046">
    <property type="component" value="Unassembled WGS sequence"/>
</dbReference>
<protein>
    <recommendedName>
        <fullName evidence="4">HAD hydrolase, family IA, variant 3</fullName>
    </recommendedName>
</protein>
<dbReference type="InterPro" id="IPR036412">
    <property type="entry name" value="HAD-like_sf"/>
</dbReference>
<proteinExistence type="predicted"/>